<comment type="caution">
    <text evidence="1">The sequence shown here is derived from an EMBL/GenBank/DDBJ whole genome shotgun (WGS) entry which is preliminary data.</text>
</comment>
<dbReference type="SUPFAM" id="SSF48452">
    <property type="entry name" value="TPR-like"/>
    <property type="match status" value="1"/>
</dbReference>
<sequence length="397" mass="45243">MYRLPVKVLLSLILLGMAASLVWYSVCTNRISEKDVDFLKKHASVGLFPESWVLKGKLAYYEDLNAALAVQSFRRAIAIQPLRMDAWFELAKAEAVQGNEAEARKVVDTLSPLLAQISTWKWQEFLLANDMRDGERFAACFNFILNRLPYRTQEACYLAQQFWGEWAAVVPHLEQQNHPVFLRQLMRTNEADVALFLWSKMEEGAEAEDQDLRLRFCQFLLNNKRLGEAKKVWRRFAGDKGTVVYDGGFETEPMNMAFGWRQGRHPEVVVERTLEAPYSGSYSMHLHFRGTANVGFSHVSQVVPVEAGKTYHLSFAQKSRNLTTDQGIFLHLSGYGCKGLNVMSEPLLGSTPWTRVDLDVAVPEGCEAALIQIRRKESLKFDSKISGDYWIDAIEMK</sequence>
<reference evidence="1" key="1">
    <citation type="submission" date="2022-12" db="EMBL/GenBank/DDBJ databases">
        <title>Reference genome sequencing for broad-spectrum identification of bacterial and archaeal isolates by mass spectrometry.</title>
        <authorList>
            <person name="Sekiguchi Y."/>
            <person name="Tourlousse D.M."/>
        </authorList>
    </citation>
    <scope>NUCLEOTIDE SEQUENCE</scope>
    <source>
        <strain evidence="1">ASRB1</strain>
    </source>
</reference>
<evidence type="ECO:0000313" key="2">
    <source>
        <dbReference type="Proteomes" id="UP001144372"/>
    </source>
</evidence>
<dbReference type="Gene3D" id="2.60.120.260">
    <property type="entry name" value="Galactose-binding domain-like"/>
    <property type="match status" value="1"/>
</dbReference>
<accession>A0A9W6FWY3</accession>
<name>A0A9W6FWY3_9BACT</name>
<protein>
    <recommendedName>
        <fullName evidence="3">CBM-cenC domain-containing protein</fullName>
    </recommendedName>
</protein>
<evidence type="ECO:0008006" key="3">
    <source>
        <dbReference type="Google" id="ProtNLM"/>
    </source>
</evidence>
<dbReference type="EMBL" id="BSDR01000001">
    <property type="protein sequence ID" value="GLI36426.1"/>
    <property type="molecule type" value="Genomic_DNA"/>
</dbReference>
<dbReference type="Gene3D" id="1.25.40.10">
    <property type="entry name" value="Tetratricopeptide repeat domain"/>
    <property type="match status" value="1"/>
</dbReference>
<dbReference type="RefSeq" id="WP_281796849.1">
    <property type="nucleotide sequence ID" value="NZ_BSDR01000001.1"/>
</dbReference>
<dbReference type="AlphaFoldDB" id="A0A9W6FWY3"/>
<dbReference type="InterPro" id="IPR011990">
    <property type="entry name" value="TPR-like_helical_dom_sf"/>
</dbReference>
<gene>
    <name evidence="1" type="ORF">DAMNIGENAA_38590</name>
</gene>
<keyword evidence="2" id="KW-1185">Reference proteome</keyword>
<organism evidence="1 2">
    <name type="scientific">Desulforhabdus amnigena</name>
    <dbReference type="NCBI Taxonomy" id="40218"/>
    <lineage>
        <taxon>Bacteria</taxon>
        <taxon>Pseudomonadati</taxon>
        <taxon>Thermodesulfobacteriota</taxon>
        <taxon>Syntrophobacteria</taxon>
        <taxon>Syntrophobacterales</taxon>
        <taxon>Syntrophobacteraceae</taxon>
        <taxon>Desulforhabdus</taxon>
    </lineage>
</organism>
<dbReference type="Proteomes" id="UP001144372">
    <property type="component" value="Unassembled WGS sequence"/>
</dbReference>
<evidence type="ECO:0000313" key="1">
    <source>
        <dbReference type="EMBL" id="GLI36426.1"/>
    </source>
</evidence>
<proteinExistence type="predicted"/>